<keyword evidence="1 4" id="KW-0808">Transferase</keyword>
<evidence type="ECO:0000259" key="3">
    <source>
        <dbReference type="PROSITE" id="PS51186"/>
    </source>
</evidence>
<dbReference type="Pfam" id="PF13508">
    <property type="entry name" value="Acetyltransf_7"/>
    <property type="match status" value="1"/>
</dbReference>
<dbReference type="PANTHER" id="PTHR43800">
    <property type="entry name" value="PEPTIDYL-LYSINE N-ACETYLTRANSFERASE YJAB"/>
    <property type="match status" value="1"/>
</dbReference>
<dbReference type="SUPFAM" id="SSF55729">
    <property type="entry name" value="Acyl-CoA N-acyltransferases (Nat)"/>
    <property type="match status" value="1"/>
</dbReference>
<evidence type="ECO:0000256" key="1">
    <source>
        <dbReference type="ARBA" id="ARBA00022679"/>
    </source>
</evidence>
<dbReference type="InterPro" id="IPR000182">
    <property type="entry name" value="GNAT_dom"/>
</dbReference>
<evidence type="ECO:0000313" key="4">
    <source>
        <dbReference type="EMBL" id="MCU6746428.1"/>
    </source>
</evidence>
<gene>
    <name evidence="4" type="ORF">OCV51_01935</name>
</gene>
<dbReference type="EC" id="2.3.1.-" evidence="4"/>
<dbReference type="PROSITE" id="PS51186">
    <property type="entry name" value="GNAT"/>
    <property type="match status" value="1"/>
</dbReference>
<name>A0ABT2T831_9FIRM</name>
<proteinExistence type="predicted"/>
<evidence type="ECO:0000256" key="2">
    <source>
        <dbReference type="ARBA" id="ARBA00023315"/>
    </source>
</evidence>
<protein>
    <submittedName>
        <fullName evidence="4">N-acetyltransferase</fullName>
        <ecNumber evidence="4">2.3.1.-</ecNumber>
    </submittedName>
</protein>
<dbReference type="EMBL" id="JAOQJX010000002">
    <property type="protein sequence ID" value="MCU6746428.1"/>
    <property type="molecule type" value="Genomic_DNA"/>
</dbReference>
<dbReference type="RefSeq" id="WP_059068563.1">
    <property type="nucleotide sequence ID" value="NZ_JAOQJX010000002.1"/>
</dbReference>
<evidence type="ECO:0000313" key="5">
    <source>
        <dbReference type="Proteomes" id="UP001652394"/>
    </source>
</evidence>
<comment type="caution">
    <text evidence="4">The sequence shown here is derived from an EMBL/GenBank/DDBJ whole genome shotgun (WGS) entry which is preliminary data.</text>
</comment>
<keyword evidence="2 4" id="KW-0012">Acyltransferase</keyword>
<keyword evidence="5" id="KW-1185">Reference proteome</keyword>
<dbReference type="NCBIfam" id="NF007853">
    <property type="entry name" value="PRK10562.1"/>
    <property type="match status" value="1"/>
</dbReference>
<dbReference type="InterPro" id="IPR016181">
    <property type="entry name" value="Acyl_CoA_acyltransferase"/>
</dbReference>
<dbReference type="GO" id="GO:0016746">
    <property type="term" value="F:acyltransferase activity"/>
    <property type="evidence" value="ECO:0007669"/>
    <property type="project" value="UniProtKB-KW"/>
</dbReference>
<accession>A0ABT2T831</accession>
<reference evidence="4 5" key="1">
    <citation type="journal article" date="2021" name="ISME Commun">
        <title>Automated analysis of genomic sequences facilitates high-throughput and comprehensive description of bacteria.</title>
        <authorList>
            <person name="Hitch T.C.A."/>
        </authorList>
    </citation>
    <scope>NUCLEOTIDE SEQUENCE [LARGE SCALE GENOMIC DNA]</scope>
    <source>
        <strain evidence="4 5">H2_18</strain>
    </source>
</reference>
<dbReference type="CDD" id="cd04301">
    <property type="entry name" value="NAT_SF"/>
    <property type="match status" value="1"/>
</dbReference>
<dbReference type="PANTHER" id="PTHR43800:SF1">
    <property type="entry name" value="PEPTIDYL-LYSINE N-ACETYLTRANSFERASE YJAB"/>
    <property type="match status" value="1"/>
</dbReference>
<sequence length="143" mass="17105">MIREYRQNDTESIMRIWLEGNREAHAFIPAEYWHSHYAQTKKALPEADLFLYEKEQQICGFAGMTGEYLAGIFVRKDCRCAGIGKKLLDKIKQKYPSVTLHVYQKNRRAQEFYLREGFRIVLEEIDEETKEAEYKMNWRKNKS</sequence>
<feature type="domain" description="N-acetyltransferase" evidence="3">
    <location>
        <begin position="1"/>
        <end position="139"/>
    </location>
</feature>
<dbReference type="Gene3D" id="3.40.630.30">
    <property type="match status" value="1"/>
</dbReference>
<dbReference type="Proteomes" id="UP001652394">
    <property type="component" value="Unassembled WGS sequence"/>
</dbReference>
<organism evidence="4 5">
    <name type="scientific">Faecalicatena acetigenes</name>
    <dbReference type="NCBI Taxonomy" id="2981790"/>
    <lineage>
        <taxon>Bacteria</taxon>
        <taxon>Bacillati</taxon>
        <taxon>Bacillota</taxon>
        <taxon>Clostridia</taxon>
        <taxon>Lachnospirales</taxon>
        <taxon>Lachnospiraceae</taxon>
        <taxon>Faecalicatena</taxon>
    </lineage>
</organism>